<accession>A0AAE3E946</accession>
<evidence type="ECO:0000313" key="2">
    <source>
        <dbReference type="Proteomes" id="UP001198182"/>
    </source>
</evidence>
<organism evidence="1 2">
    <name type="scientific">Hominifimenecus microfluidus</name>
    <dbReference type="NCBI Taxonomy" id="2885348"/>
    <lineage>
        <taxon>Bacteria</taxon>
        <taxon>Bacillati</taxon>
        <taxon>Bacillota</taxon>
        <taxon>Clostridia</taxon>
        <taxon>Lachnospirales</taxon>
        <taxon>Lachnospiraceae</taxon>
        <taxon>Hominifimenecus</taxon>
    </lineage>
</organism>
<proteinExistence type="predicted"/>
<name>A0AAE3E946_9FIRM</name>
<dbReference type="EMBL" id="JAJEQR010000004">
    <property type="protein sequence ID" value="MCC2229741.1"/>
    <property type="molecule type" value="Genomic_DNA"/>
</dbReference>
<dbReference type="Proteomes" id="UP001198182">
    <property type="component" value="Unassembled WGS sequence"/>
</dbReference>
<dbReference type="RefSeq" id="WP_308452529.1">
    <property type="nucleotide sequence ID" value="NZ_JAJEQR010000004.1"/>
</dbReference>
<evidence type="ECO:0000313" key="1">
    <source>
        <dbReference type="EMBL" id="MCC2229741.1"/>
    </source>
</evidence>
<sequence>MVFTSCGDINDIHLNNEQLIYVIDYGIVEDEIQVMSRADEYTEYQVLEGDKVDTIVYYNNGTVYLNDELLKNEAEDQYIHTDDYADWWSTNCPYGNSTDYTYKIGSKNDSDVENTKYWNNLTYTAFSLALTKALPYLVGGYSGAVSAIVSLVYAALSYDDTPYTKCMSYKMVKYNHKDKTSGVVKGTLCVTKYVVTAYAAANYQNKMGTYDSFYCKEHY</sequence>
<gene>
    <name evidence="1" type="ORF">LKD81_01825</name>
</gene>
<keyword evidence="2" id="KW-1185">Reference proteome</keyword>
<dbReference type="AlphaFoldDB" id="A0AAE3E946"/>
<protein>
    <submittedName>
        <fullName evidence="1">Uncharacterized protein</fullName>
    </submittedName>
</protein>
<reference evidence="1" key="1">
    <citation type="submission" date="2021-10" db="EMBL/GenBank/DDBJ databases">
        <title>Anaerobic single-cell dispensing facilitates the cultivation of human gut bacteria.</title>
        <authorList>
            <person name="Afrizal A."/>
        </authorList>
    </citation>
    <scope>NUCLEOTIDE SEQUENCE</scope>
    <source>
        <strain evidence="1">CLA-AA-H215</strain>
    </source>
</reference>
<comment type="caution">
    <text evidence="1">The sequence shown here is derived from an EMBL/GenBank/DDBJ whole genome shotgun (WGS) entry which is preliminary data.</text>
</comment>